<evidence type="ECO:0000313" key="2">
    <source>
        <dbReference type="Proteomes" id="UP000297777"/>
    </source>
</evidence>
<dbReference type="Proteomes" id="UP000297777">
    <property type="component" value="Unassembled WGS sequence"/>
</dbReference>
<proteinExistence type="predicted"/>
<evidence type="ECO:0000313" key="1">
    <source>
        <dbReference type="EMBL" id="TGO13205.1"/>
    </source>
</evidence>
<dbReference type="AlphaFoldDB" id="A0A4Z1ELK0"/>
<name>A0A4Z1ELK0_9HELO</name>
<dbReference type="OrthoDB" id="10527850at2759"/>
<dbReference type="EMBL" id="PQXH01000074">
    <property type="protein sequence ID" value="TGO13205.1"/>
    <property type="molecule type" value="Genomic_DNA"/>
</dbReference>
<reference evidence="1 2" key="1">
    <citation type="submission" date="2017-12" db="EMBL/GenBank/DDBJ databases">
        <title>Comparative genomics of Botrytis spp.</title>
        <authorList>
            <person name="Valero-Jimenez C.A."/>
            <person name="Tapia P."/>
            <person name="Veloso J."/>
            <person name="Silva-Moreno E."/>
            <person name="Staats M."/>
            <person name="Valdes J.H."/>
            <person name="Van Kan J.A.L."/>
        </authorList>
    </citation>
    <scope>NUCLEOTIDE SEQUENCE [LARGE SCALE GENOMIC DNA]</scope>
    <source>
        <strain evidence="1 2">Bt9001</strain>
    </source>
</reference>
<organism evidence="1 2">
    <name type="scientific">Botrytis tulipae</name>
    <dbReference type="NCBI Taxonomy" id="87230"/>
    <lineage>
        <taxon>Eukaryota</taxon>
        <taxon>Fungi</taxon>
        <taxon>Dikarya</taxon>
        <taxon>Ascomycota</taxon>
        <taxon>Pezizomycotina</taxon>
        <taxon>Leotiomycetes</taxon>
        <taxon>Helotiales</taxon>
        <taxon>Sclerotiniaceae</taxon>
        <taxon>Botrytis</taxon>
    </lineage>
</organism>
<keyword evidence="2" id="KW-1185">Reference proteome</keyword>
<comment type="caution">
    <text evidence="1">The sequence shown here is derived from an EMBL/GenBank/DDBJ whole genome shotgun (WGS) entry which is preliminary data.</text>
</comment>
<gene>
    <name evidence="1" type="ORF">BTUL_0074g00110</name>
</gene>
<protein>
    <submittedName>
        <fullName evidence="1">Uncharacterized protein</fullName>
    </submittedName>
</protein>
<accession>A0A4Z1ELK0</accession>
<sequence length="106" mass="12783">MNIKHNQPKDPRTILEELRTICKKPKKIEGKHRREEVKQRVSRPLGILQEIYRAQWQWSISNHVSSSEEDFHRYPRLDLSRNFREGVEERLPVAAAVRKKRTRLEE</sequence>